<dbReference type="GO" id="GO:0016780">
    <property type="term" value="F:phosphotransferase activity, for other substituted phosphate groups"/>
    <property type="evidence" value="ECO:0007669"/>
    <property type="project" value="TreeGrafter"/>
</dbReference>
<proteinExistence type="inferred from homology"/>
<feature type="transmembrane region" description="Helical" evidence="2">
    <location>
        <begin position="12"/>
        <end position="35"/>
    </location>
</feature>
<accession>A0A926DQU0</accession>
<dbReference type="InterPro" id="IPR003362">
    <property type="entry name" value="Bact_transf"/>
</dbReference>
<evidence type="ECO:0000313" key="5">
    <source>
        <dbReference type="Proteomes" id="UP000611762"/>
    </source>
</evidence>
<organism evidence="4 5">
    <name type="scientific">Congzhengia minquanensis</name>
    <dbReference type="NCBI Taxonomy" id="2763657"/>
    <lineage>
        <taxon>Bacteria</taxon>
        <taxon>Bacillati</taxon>
        <taxon>Bacillota</taxon>
        <taxon>Clostridia</taxon>
        <taxon>Eubacteriales</taxon>
        <taxon>Oscillospiraceae</taxon>
        <taxon>Congzhengia</taxon>
    </lineage>
</organism>
<keyword evidence="4" id="KW-0808">Transferase</keyword>
<sequence>MYRFLFKRVLDIIISLIALPFVLVISLILSVVIFFDDGGTPFYFAERLGKNGRVFKMYKLRTMKKNMPDLRNPDGSTYNSEDDYRLTSCGKWIRRFSLDELPQVLNVLKGEMSLVGPRPDLPSQEKFYVGNERDKLLVRPGITGYSQAYFRNSISWKERIGFDIFYIQNVSFIMDMKIILKTVTALFQSKNIYNTAVPSPCPTVETVVKG</sequence>
<evidence type="ECO:0000313" key="4">
    <source>
        <dbReference type="EMBL" id="MBC8541664.1"/>
    </source>
</evidence>
<dbReference type="PANTHER" id="PTHR30576">
    <property type="entry name" value="COLANIC BIOSYNTHESIS UDP-GLUCOSE LIPID CARRIER TRANSFERASE"/>
    <property type="match status" value="1"/>
</dbReference>
<keyword evidence="2" id="KW-0812">Transmembrane</keyword>
<dbReference type="Proteomes" id="UP000611762">
    <property type="component" value="Unassembled WGS sequence"/>
</dbReference>
<dbReference type="RefSeq" id="WP_249313691.1">
    <property type="nucleotide sequence ID" value="NZ_JACRSU010000005.1"/>
</dbReference>
<protein>
    <submittedName>
        <fullName evidence="4">Sugar transferase</fullName>
    </submittedName>
</protein>
<dbReference type="AlphaFoldDB" id="A0A926DQU0"/>
<evidence type="ECO:0000256" key="2">
    <source>
        <dbReference type="SAM" id="Phobius"/>
    </source>
</evidence>
<name>A0A926DQU0_9FIRM</name>
<comment type="caution">
    <text evidence="4">The sequence shown here is derived from an EMBL/GenBank/DDBJ whole genome shotgun (WGS) entry which is preliminary data.</text>
</comment>
<dbReference type="Pfam" id="PF02397">
    <property type="entry name" value="Bac_transf"/>
    <property type="match status" value="1"/>
</dbReference>
<gene>
    <name evidence="4" type="ORF">H8698_11815</name>
</gene>
<keyword evidence="2" id="KW-0472">Membrane</keyword>
<dbReference type="EMBL" id="JACRSU010000005">
    <property type="protein sequence ID" value="MBC8541664.1"/>
    <property type="molecule type" value="Genomic_DNA"/>
</dbReference>
<keyword evidence="5" id="KW-1185">Reference proteome</keyword>
<evidence type="ECO:0000259" key="3">
    <source>
        <dbReference type="Pfam" id="PF02397"/>
    </source>
</evidence>
<dbReference type="PANTHER" id="PTHR30576:SF0">
    <property type="entry name" value="UNDECAPRENYL-PHOSPHATE N-ACETYLGALACTOSAMINYL 1-PHOSPHATE TRANSFERASE-RELATED"/>
    <property type="match status" value="1"/>
</dbReference>
<keyword evidence="2" id="KW-1133">Transmembrane helix</keyword>
<evidence type="ECO:0000256" key="1">
    <source>
        <dbReference type="ARBA" id="ARBA00006464"/>
    </source>
</evidence>
<feature type="domain" description="Bacterial sugar transferase" evidence="3">
    <location>
        <begin position="7"/>
        <end position="187"/>
    </location>
</feature>
<reference evidence="4" key="1">
    <citation type="submission" date="2020-08" db="EMBL/GenBank/DDBJ databases">
        <title>Genome public.</title>
        <authorList>
            <person name="Liu C."/>
            <person name="Sun Q."/>
        </authorList>
    </citation>
    <scope>NUCLEOTIDE SEQUENCE</scope>
    <source>
        <strain evidence="4">H8</strain>
    </source>
</reference>
<comment type="similarity">
    <text evidence="1">Belongs to the bacterial sugar transferase family.</text>
</comment>